<evidence type="ECO:0008006" key="4">
    <source>
        <dbReference type="Google" id="ProtNLM"/>
    </source>
</evidence>
<dbReference type="PROSITE" id="PS51257">
    <property type="entry name" value="PROKAR_LIPOPROTEIN"/>
    <property type="match status" value="1"/>
</dbReference>
<dbReference type="Proteomes" id="UP000321938">
    <property type="component" value="Unassembled WGS sequence"/>
</dbReference>
<dbReference type="STRING" id="1123037.GCA_000425305_02282"/>
<evidence type="ECO:0000313" key="2">
    <source>
        <dbReference type="EMBL" id="TXE16950.1"/>
    </source>
</evidence>
<dbReference type="AlphaFoldDB" id="A0A5C7B6I3"/>
<dbReference type="InterPro" id="IPR046219">
    <property type="entry name" value="DUF6252"/>
</dbReference>
<organism evidence="2 3">
    <name type="scientific">Psychroserpens burtonensis</name>
    <dbReference type="NCBI Taxonomy" id="49278"/>
    <lineage>
        <taxon>Bacteria</taxon>
        <taxon>Pseudomonadati</taxon>
        <taxon>Bacteroidota</taxon>
        <taxon>Flavobacteriia</taxon>
        <taxon>Flavobacteriales</taxon>
        <taxon>Flavobacteriaceae</taxon>
        <taxon>Psychroserpens</taxon>
    </lineage>
</organism>
<dbReference type="OrthoDB" id="1364598at2"/>
<protein>
    <recommendedName>
        <fullName evidence="4">Lipocalin-like domain-containing protein</fullName>
    </recommendedName>
</protein>
<evidence type="ECO:0000256" key="1">
    <source>
        <dbReference type="SAM" id="SignalP"/>
    </source>
</evidence>
<dbReference type="Pfam" id="PF19765">
    <property type="entry name" value="DUF6252"/>
    <property type="match status" value="1"/>
</dbReference>
<sequence length="162" mass="17152">MNILKRISSKTALILCSLTVVLSSCSSGDDSSDSEQSDYYLTAKIDGVDYSREFVTVSASADNTDIYVITAIGETSSIALTLEGPISTGTFTTATGTFPVMFYQQNDPFVAWGATEDGGSGTITITESTATYLKGTFSFTGVNPADDSTKLIAEGRFKAQKL</sequence>
<name>A0A5C7B6I3_9FLAO</name>
<accession>A0A5C7B6I3</accession>
<feature type="signal peptide" evidence="1">
    <location>
        <begin position="1"/>
        <end position="28"/>
    </location>
</feature>
<keyword evidence="1" id="KW-0732">Signal</keyword>
<dbReference type="RefSeq" id="WP_028872084.1">
    <property type="nucleotide sequence ID" value="NZ_VOSB01000015.1"/>
</dbReference>
<reference evidence="2 3" key="1">
    <citation type="submission" date="2019-08" db="EMBL/GenBank/DDBJ databases">
        <title>Genome of Psychroserpens burtonensis ACAM 167.</title>
        <authorList>
            <person name="Bowman J.P."/>
        </authorList>
    </citation>
    <scope>NUCLEOTIDE SEQUENCE [LARGE SCALE GENOMIC DNA]</scope>
    <source>
        <strain evidence="2 3">ACAM 167</strain>
    </source>
</reference>
<evidence type="ECO:0000313" key="3">
    <source>
        <dbReference type="Proteomes" id="UP000321938"/>
    </source>
</evidence>
<keyword evidence="3" id="KW-1185">Reference proteome</keyword>
<gene>
    <name evidence="2" type="ORF">ES692_11405</name>
</gene>
<proteinExistence type="predicted"/>
<dbReference type="EMBL" id="VOSB01000015">
    <property type="protein sequence ID" value="TXE16950.1"/>
    <property type="molecule type" value="Genomic_DNA"/>
</dbReference>
<comment type="caution">
    <text evidence="2">The sequence shown here is derived from an EMBL/GenBank/DDBJ whole genome shotgun (WGS) entry which is preliminary data.</text>
</comment>
<feature type="chain" id="PRO_5022685320" description="Lipocalin-like domain-containing protein" evidence="1">
    <location>
        <begin position="29"/>
        <end position="162"/>
    </location>
</feature>